<dbReference type="CDD" id="cd02981">
    <property type="entry name" value="PDI_b_family"/>
    <property type="match status" value="1"/>
</dbReference>
<dbReference type="CDD" id="cd02982">
    <property type="entry name" value="PDI_b'_family"/>
    <property type="match status" value="1"/>
</dbReference>
<dbReference type="PANTHER" id="PTHR22699">
    <property type="entry name" value="THIOREDOXIN DOMAIN-CONTAINING PROTEIN 16"/>
    <property type="match status" value="1"/>
</dbReference>
<comment type="caution">
    <text evidence="3">The sequence shown here is derived from an EMBL/GenBank/DDBJ whole genome shotgun (WGS) entry which is preliminary data.</text>
</comment>
<dbReference type="CDD" id="cd02961">
    <property type="entry name" value="PDI_a_family"/>
    <property type="match status" value="1"/>
</dbReference>
<keyword evidence="1" id="KW-0732">Signal</keyword>
<evidence type="ECO:0000313" key="3">
    <source>
        <dbReference type="EMBL" id="KAK0738205.1"/>
    </source>
</evidence>
<protein>
    <submittedName>
        <fullName evidence="3">Thioredoxin-like domain-containing protein</fullName>
    </submittedName>
</protein>
<dbReference type="PANTHER" id="PTHR22699:SF1">
    <property type="entry name" value="THIOREDOXIN DOMAIN-CONTAINING PROTEIN 16"/>
    <property type="match status" value="1"/>
</dbReference>
<dbReference type="Proteomes" id="UP001172155">
    <property type="component" value="Unassembled WGS sequence"/>
</dbReference>
<gene>
    <name evidence="3" type="ORF">B0T18DRAFT_240948</name>
</gene>
<evidence type="ECO:0000256" key="1">
    <source>
        <dbReference type="SAM" id="SignalP"/>
    </source>
</evidence>
<evidence type="ECO:0000259" key="2">
    <source>
        <dbReference type="Pfam" id="PF00085"/>
    </source>
</evidence>
<dbReference type="EMBL" id="JAUKUD010000007">
    <property type="protein sequence ID" value="KAK0738205.1"/>
    <property type="molecule type" value="Genomic_DNA"/>
</dbReference>
<evidence type="ECO:0000313" key="4">
    <source>
        <dbReference type="Proteomes" id="UP001172155"/>
    </source>
</evidence>
<name>A0AA40BPV1_9PEZI</name>
<dbReference type="InterPro" id="IPR040090">
    <property type="entry name" value="TXNDC16"/>
</dbReference>
<dbReference type="SUPFAM" id="SSF52833">
    <property type="entry name" value="Thioredoxin-like"/>
    <property type="match status" value="3"/>
</dbReference>
<reference evidence="3" key="1">
    <citation type="submission" date="2023-06" db="EMBL/GenBank/DDBJ databases">
        <title>Genome-scale phylogeny and comparative genomics of the fungal order Sordariales.</title>
        <authorList>
            <consortium name="Lawrence Berkeley National Laboratory"/>
            <person name="Hensen N."/>
            <person name="Bonometti L."/>
            <person name="Westerberg I."/>
            <person name="Brannstrom I.O."/>
            <person name="Guillou S."/>
            <person name="Cros-Aarteil S."/>
            <person name="Calhoun S."/>
            <person name="Haridas S."/>
            <person name="Kuo A."/>
            <person name="Mondo S."/>
            <person name="Pangilinan J."/>
            <person name="Riley R."/>
            <person name="LaButti K."/>
            <person name="Andreopoulos B."/>
            <person name="Lipzen A."/>
            <person name="Chen C."/>
            <person name="Yanf M."/>
            <person name="Daum C."/>
            <person name="Ng V."/>
            <person name="Clum A."/>
            <person name="Steindorff A."/>
            <person name="Ohm R."/>
            <person name="Martin F."/>
            <person name="Silar P."/>
            <person name="Natvig D."/>
            <person name="Lalanne C."/>
            <person name="Gautier V."/>
            <person name="Ament-velasquez S.L."/>
            <person name="Kruys A."/>
            <person name="Hutchinson M.I."/>
            <person name="Powell A.J."/>
            <person name="Barry K."/>
            <person name="Miller A.N."/>
            <person name="Grigoriev I.V."/>
            <person name="Debuchy R."/>
            <person name="Gladieux P."/>
            <person name="Thoren M.H."/>
            <person name="Johannesson H."/>
        </authorList>
    </citation>
    <scope>NUCLEOTIDE SEQUENCE</scope>
    <source>
        <strain evidence="3">SMH3187-1</strain>
    </source>
</reference>
<dbReference type="InterPro" id="IPR036249">
    <property type="entry name" value="Thioredoxin-like_sf"/>
</dbReference>
<feature type="chain" id="PRO_5041443990" evidence="1">
    <location>
        <begin position="25"/>
        <end position="382"/>
    </location>
</feature>
<dbReference type="Gene3D" id="3.40.30.10">
    <property type="entry name" value="Glutaredoxin"/>
    <property type="match status" value="3"/>
</dbReference>
<sequence>MTRLHPIMCHLFFILLQSLRLVLAWDHLPEETFRDTVAQGDTVLVAFVAPDEPKSAALETEWLAAAAESKDRLISINCGDPDSSCDHEGVEPLPMIVLFNKGDAIAHYRGPARAAAILGFVARQKRPIVSTVRAEDLVAFKMADETVLVAYLDPDDHAPAEAFADVAMQYRDEFTFGIVTDPTALLTQKIVAPAVMCYKVIDGDTSKFAPFDDLSRLDEWVKEATRPVISELTVLNQKRLLERGWPMVYLFAKKESERQQLRKTLYRFARSYYDSLTSVLVDPLEFPDLMPSLGLDPSILPAGAVHQLSKDRIYHYPRDKLLNPSTLQQWGLDVYQGRIKPWTPPGVTTSYDDLGPTRAANARVSIPTIPGVTIRIAGHDEL</sequence>
<feature type="signal peptide" evidence="1">
    <location>
        <begin position="1"/>
        <end position="24"/>
    </location>
</feature>
<accession>A0AA40BPV1</accession>
<organism evidence="3 4">
    <name type="scientific">Schizothecium vesticola</name>
    <dbReference type="NCBI Taxonomy" id="314040"/>
    <lineage>
        <taxon>Eukaryota</taxon>
        <taxon>Fungi</taxon>
        <taxon>Dikarya</taxon>
        <taxon>Ascomycota</taxon>
        <taxon>Pezizomycotina</taxon>
        <taxon>Sordariomycetes</taxon>
        <taxon>Sordariomycetidae</taxon>
        <taxon>Sordariales</taxon>
        <taxon>Schizotheciaceae</taxon>
        <taxon>Schizothecium</taxon>
    </lineage>
</organism>
<keyword evidence="4" id="KW-1185">Reference proteome</keyword>
<dbReference type="AlphaFoldDB" id="A0AA40BPV1"/>
<dbReference type="Pfam" id="PF13848">
    <property type="entry name" value="Thioredoxin_6"/>
    <property type="match status" value="1"/>
</dbReference>
<feature type="domain" description="Thioredoxin" evidence="2">
    <location>
        <begin position="28"/>
        <end position="121"/>
    </location>
</feature>
<proteinExistence type="predicted"/>
<dbReference type="InterPro" id="IPR013766">
    <property type="entry name" value="Thioredoxin_domain"/>
</dbReference>
<dbReference type="Pfam" id="PF00085">
    <property type="entry name" value="Thioredoxin"/>
    <property type="match status" value="1"/>
</dbReference>